<protein>
    <recommendedName>
        <fullName evidence="3">DUF2017 domain-containing protein</fullName>
    </recommendedName>
</protein>
<evidence type="ECO:0000313" key="2">
    <source>
        <dbReference type="Proteomes" id="UP001595947"/>
    </source>
</evidence>
<dbReference type="EMBL" id="JBHSIV010000022">
    <property type="protein sequence ID" value="MFC5064389.1"/>
    <property type="molecule type" value="Genomic_DNA"/>
</dbReference>
<keyword evidence="2" id="KW-1185">Reference proteome</keyword>
<reference evidence="2" key="1">
    <citation type="journal article" date="2019" name="Int. J. Syst. Evol. Microbiol.">
        <title>The Global Catalogue of Microorganisms (GCM) 10K type strain sequencing project: providing services to taxonomists for standard genome sequencing and annotation.</title>
        <authorList>
            <consortium name="The Broad Institute Genomics Platform"/>
            <consortium name="The Broad Institute Genome Sequencing Center for Infectious Disease"/>
            <person name="Wu L."/>
            <person name="Ma J."/>
        </authorList>
    </citation>
    <scope>NUCLEOTIDE SEQUENCE [LARGE SCALE GENOMIC DNA]</scope>
    <source>
        <strain evidence="2">CGMCC 4.7093</strain>
    </source>
</reference>
<organism evidence="1 2">
    <name type="scientific">Actinomycetospora atypica</name>
    <dbReference type="NCBI Taxonomy" id="1290095"/>
    <lineage>
        <taxon>Bacteria</taxon>
        <taxon>Bacillati</taxon>
        <taxon>Actinomycetota</taxon>
        <taxon>Actinomycetes</taxon>
        <taxon>Pseudonocardiales</taxon>
        <taxon>Pseudonocardiaceae</taxon>
        <taxon>Actinomycetospora</taxon>
    </lineage>
</organism>
<evidence type="ECO:0008006" key="3">
    <source>
        <dbReference type="Google" id="ProtNLM"/>
    </source>
</evidence>
<dbReference type="RefSeq" id="WP_378037724.1">
    <property type="nucleotide sequence ID" value="NZ_JBHSIV010000022.1"/>
</dbReference>
<comment type="caution">
    <text evidence="1">The sequence shown here is derived from an EMBL/GenBank/DDBJ whole genome shotgun (WGS) entry which is preliminary data.</text>
</comment>
<sequence length="184" mass="19883">MRQLLWSTFLPWVRVPGAPVYGPVDAPADLPGYRPYVADHELPGTTVDDIRARKVCTRILAAEPERTAEAAALLDRLGLAHHGAADWTTVGEWLRDRPTDAATPSLVLDVGLLLGRRIVEARDAARWLPDDDSTLAYPFIVLGLTPIALPLQAAEAGADLGAVLTTALEAQEETEDDEELDESA</sequence>
<proteinExistence type="predicted"/>
<accession>A0ABV9YQI2</accession>
<dbReference type="Proteomes" id="UP001595947">
    <property type="component" value="Unassembled WGS sequence"/>
</dbReference>
<evidence type="ECO:0000313" key="1">
    <source>
        <dbReference type="EMBL" id="MFC5064389.1"/>
    </source>
</evidence>
<gene>
    <name evidence="1" type="ORF">ACFPBZ_19350</name>
</gene>
<name>A0ABV9YQI2_9PSEU</name>